<dbReference type="HAMAP" id="MF_01398">
    <property type="entry name" value="ATP_synth_b_bprime"/>
    <property type="match status" value="1"/>
</dbReference>
<dbReference type="InterPro" id="IPR050059">
    <property type="entry name" value="ATP_synthase_B_chain"/>
</dbReference>
<evidence type="ECO:0000256" key="10">
    <source>
        <dbReference type="ARBA" id="ARBA00025198"/>
    </source>
</evidence>
<dbReference type="GO" id="GO:0045259">
    <property type="term" value="C:proton-transporting ATP synthase complex"/>
    <property type="evidence" value="ECO:0007669"/>
    <property type="project" value="UniProtKB-KW"/>
</dbReference>
<reference evidence="15 16" key="1">
    <citation type="submission" date="2019-03" db="EMBL/GenBank/DDBJ databases">
        <title>Dyadobacter AR-3-6 sp. nov., isolated from arctic soil.</title>
        <authorList>
            <person name="Chaudhary D.K."/>
        </authorList>
    </citation>
    <scope>NUCLEOTIDE SEQUENCE [LARGE SCALE GENOMIC DNA]</scope>
    <source>
        <strain evidence="15 16">AR-3-6</strain>
    </source>
</reference>
<evidence type="ECO:0000256" key="2">
    <source>
        <dbReference type="ARBA" id="ARBA00022448"/>
    </source>
</evidence>
<dbReference type="EMBL" id="SMFL01000001">
    <property type="protein sequence ID" value="TDE18104.1"/>
    <property type="molecule type" value="Genomic_DNA"/>
</dbReference>
<keyword evidence="9 13" id="KW-0066">ATP synthesis</keyword>
<dbReference type="RefSeq" id="WP_131955691.1">
    <property type="nucleotide sequence ID" value="NZ_SMFL01000001.1"/>
</dbReference>
<evidence type="ECO:0000256" key="7">
    <source>
        <dbReference type="ARBA" id="ARBA00023065"/>
    </source>
</evidence>
<evidence type="ECO:0000256" key="12">
    <source>
        <dbReference type="ARBA" id="ARBA00037847"/>
    </source>
</evidence>
<keyword evidence="2 13" id="KW-0813">Transport</keyword>
<evidence type="ECO:0000313" key="16">
    <source>
        <dbReference type="Proteomes" id="UP000294850"/>
    </source>
</evidence>
<comment type="subcellular location">
    <subcellularLocation>
        <location evidence="13">Cell membrane</location>
        <topology evidence="13">Single-pass membrane protein</topology>
    </subcellularLocation>
    <subcellularLocation>
        <location evidence="12">Endomembrane system</location>
        <topology evidence="12">Single-pass membrane protein</topology>
    </subcellularLocation>
</comment>
<keyword evidence="4 13" id="KW-0812">Transmembrane</keyword>
<evidence type="ECO:0000256" key="13">
    <source>
        <dbReference type="HAMAP-Rule" id="MF_01398"/>
    </source>
</evidence>
<dbReference type="InterPro" id="IPR017707">
    <property type="entry name" value="Alt_ATP_synth_F0_bsu"/>
</dbReference>
<dbReference type="AlphaFoldDB" id="A0A4R5DZH5"/>
<evidence type="ECO:0000256" key="5">
    <source>
        <dbReference type="ARBA" id="ARBA00022781"/>
    </source>
</evidence>
<evidence type="ECO:0000256" key="11">
    <source>
        <dbReference type="ARBA" id="ARBA00025614"/>
    </source>
</evidence>
<keyword evidence="14" id="KW-0175">Coiled coil</keyword>
<keyword evidence="5 13" id="KW-0375">Hydrogen ion transport</keyword>
<dbReference type="PANTHER" id="PTHR33445:SF2">
    <property type="entry name" value="ATP SYNTHASE SUBUNIT B', CHLOROPLASTIC"/>
    <property type="match status" value="1"/>
</dbReference>
<proteinExistence type="inferred from homology"/>
<evidence type="ECO:0000256" key="6">
    <source>
        <dbReference type="ARBA" id="ARBA00022989"/>
    </source>
</evidence>
<feature type="coiled-coil region" evidence="14">
    <location>
        <begin position="38"/>
        <end position="65"/>
    </location>
</feature>
<comment type="subunit">
    <text evidence="13">F-type ATPases have 2 components, F(1) - the catalytic core - and F(0) - the membrane proton channel. F(1) has five subunits: alpha(3), beta(3), gamma(1), delta(1), epsilon(1). F(0) has three main subunits: a(1), b(2) and c(10-14). The alpha and beta chains form an alternating ring which encloses part of the gamma chain. F(1) is attached to F(0) by a central stalk formed by the gamma and epsilon chains, while a peripheral stalk is formed by the delta and b chains.</text>
</comment>
<organism evidence="15 16">
    <name type="scientific">Dyadobacter psychrotolerans</name>
    <dbReference type="NCBI Taxonomy" id="2541721"/>
    <lineage>
        <taxon>Bacteria</taxon>
        <taxon>Pseudomonadati</taxon>
        <taxon>Bacteroidota</taxon>
        <taxon>Cytophagia</taxon>
        <taxon>Cytophagales</taxon>
        <taxon>Spirosomataceae</taxon>
        <taxon>Dyadobacter</taxon>
    </lineage>
</organism>
<dbReference type="GO" id="GO:0005886">
    <property type="term" value="C:plasma membrane"/>
    <property type="evidence" value="ECO:0007669"/>
    <property type="project" value="UniProtKB-SubCell"/>
</dbReference>
<keyword evidence="7 13" id="KW-0406">Ion transport</keyword>
<comment type="function">
    <text evidence="10 13">F(1)F(0) ATP synthase produces ATP from ADP in the presence of a proton or sodium gradient. F-type ATPases consist of two structural domains, F(1) containing the extramembraneous catalytic core and F(0) containing the membrane proton channel, linked together by a central stalk and a peripheral stalk. During catalysis, ATP synthesis in the catalytic domain of F(1) is coupled via a rotary mechanism of the central stalk subunits to proton translocation.</text>
</comment>
<keyword evidence="13" id="KW-1003">Cell membrane</keyword>
<dbReference type="GO" id="GO:0012505">
    <property type="term" value="C:endomembrane system"/>
    <property type="evidence" value="ECO:0007669"/>
    <property type="project" value="UniProtKB-SubCell"/>
</dbReference>
<name>A0A4R5DZH5_9BACT</name>
<dbReference type="CDD" id="cd06503">
    <property type="entry name" value="ATP-synt_Fo_b"/>
    <property type="match status" value="1"/>
</dbReference>
<comment type="similarity">
    <text evidence="1 13">Belongs to the ATPase B chain family.</text>
</comment>
<dbReference type="GO" id="GO:0046933">
    <property type="term" value="F:proton-transporting ATP synthase activity, rotational mechanism"/>
    <property type="evidence" value="ECO:0007669"/>
    <property type="project" value="UniProtKB-UniRule"/>
</dbReference>
<sequence length="260" mass="29658">MQIDWFTVIAQILNFFILVYLLKRFLYKPILSAIDDREKKIVGQIQDAEKKKSDAKKEKEQFVEKNKTFDEQKEQRVKESVDAVKAERKKQLDQVGKEAGVAREEHKKSLLKMQDDMVKTIAEKTQREVLQISRKALVDLASANLEEQTTAVFLDKLKAMKPEEIQRLTQAFKSDFDHVLVSTAFEISSELQTKIRSEVDKVLAASAVYDFKVLPQIISGVELSLNGYKLAWTVSAYLDALKDGVSETSKQSAEPVVEEK</sequence>
<evidence type="ECO:0000313" key="15">
    <source>
        <dbReference type="EMBL" id="TDE18104.1"/>
    </source>
</evidence>
<evidence type="ECO:0000256" key="14">
    <source>
        <dbReference type="SAM" id="Coils"/>
    </source>
</evidence>
<keyword evidence="3 13" id="KW-0138">CF(0)</keyword>
<keyword evidence="8 13" id="KW-0472">Membrane</keyword>
<comment type="function">
    <text evidence="11">Component of the F(0) channel, it forms part of the peripheral stalk, linking F(1) to F(0). The b'-subunit is a diverged and duplicated form of b found in plants and photosynthetic bacteria.</text>
</comment>
<keyword evidence="16" id="KW-1185">Reference proteome</keyword>
<dbReference type="GO" id="GO:0046961">
    <property type="term" value="F:proton-transporting ATPase activity, rotational mechanism"/>
    <property type="evidence" value="ECO:0007669"/>
    <property type="project" value="TreeGrafter"/>
</dbReference>
<dbReference type="InterPro" id="IPR002146">
    <property type="entry name" value="ATP_synth_b/b'su_bac/chlpt"/>
</dbReference>
<evidence type="ECO:0000256" key="4">
    <source>
        <dbReference type="ARBA" id="ARBA00022692"/>
    </source>
</evidence>
<protein>
    <recommendedName>
        <fullName evidence="13">ATP synthase subunit b</fullName>
    </recommendedName>
    <alternativeName>
        <fullName evidence="13">ATP synthase F(0) sector subunit b</fullName>
    </alternativeName>
    <alternativeName>
        <fullName evidence="13">ATPase subunit I</fullName>
    </alternativeName>
    <alternativeName>
        <fullName evidence="13">F-type ATPase subunit b</fullName>
        <shortName evidence="13">F-ATPase subunit b</shortName>
    </alternativeName>
</protein>
<dbReference type="Pfam" id="PF00430">
    <property type="entry name" value="ATP-synt_B"/>
    <property type="match status" value="1"/>
</dbReference>
<feature type="transmembrane region" description="Helical" evidence="13">
    <location>
        <begin position="6"/>
        <end position="22"/>
    </location>
</feature>
<keyword evidence="6 13" id="KW-1133">Transmembrane helix</keyword>
<evidence type="ECO:0000256" key="9">
    <source>
        <dbReference type="ARBA" id="ARBA00023310"/>
    </source>
</evidence>
<evidence type="ECO:0000256" key="3">
    <source>
        <dbReference type="ARBA" id="ARBA00022547"/>
    </source>
</evidence>
<dbReference type="OrthoDB" id="282095at2"/>
<dbReference type="PANTHER" id="PTHR33445">
    <property type="entry name" value="ATP SYNTHASE SUBUNIT B', CHLOROPLASTIC"/>
    <property type="match status" value="1"/>
</dbReference>
<dbReference type="Proteomes" id="UP000294850">
    <property type="component" value="Unassembled WGS sequence"/>
</dbReference>
<gene>
    <name evidence="13" type="primary">atpF</name>
    <name evidence="15" type="ORF">E0F88_00695</name>
</gene>
<evidence type="ECO:0000256" key="8">
    <source>
        <dbReference type="ARBA" id="ARBA00023136"/>
    </source>
</evidence>
<evidence type="ECO:0000256" key="1">
    <source>
        <dbReference type="ARBA" id="ARBA00005513"/>
    </source>
</evidence>
<comment type="caution">
    <text evidence="15">The sequence shown here is derived from an EMBL/GenBank/DDBJ whole genome shotgun (WGS) entry which is preliminary data.</text>
</comment>
<dbReference type="NCBIfam" id="TIGR03321">
    <property type="entry name" value="alt_F1F0_F0_B"/>
    <property type="match status" value="1"/>
</dbReference>
<accession>A0A4R5DZH5</accession>